<dbReference type="InterPro" id="IPR013520">
    <property type="entry name" value="Ribonucl_H"/>
</dbReference>
<dbReference type="Pfam" id="PF00929">
    <property type="entry name" value="RNase_T"/>
    <property type="match status" value="1"/>
</dbReference>
<dbReference type="CDD" id="cd06127">
    <property type="entry name" value="DEDDh"/>
    <property type="match status" value="1"/>
</dbReference>
<sequence>MALPGSRGGCACAEQIDQDARILRKLDVSEGVTGEGDPASPYVCTVLDVETTGTDHGSDALIQLGLRRFRCDEEGRITRIDRPYSWFEDPGRPIPPEVVRITGITDEMVQGHEIDRGAVKRILQGSSLIVAHNAAFDRRWVEAQVPEATGLAWGCSMADVDWASHGFDGRSLGFLGMQCGFWFEAHRADADVDAVIGLLRHRFPDGRTVLAELLDTARQPSWLVHAQGAAFGVKDRLRARGYRWNPSQRVWSREVKDEALTAEEFWLAANVYCVEASPRALGPRLERVDCWSRYA</sequence>
<dbReference type="InterPro" id="IPR036397">
    <property type="entry name" value="RNaseH_sf"/>
</dbReference>
<dbReference type="GO" id="GO:0008408">
    <property type="term" value="F:3'-5' exonuclease activity"/>
    <property type="evidence" value="ECO:0007669"/>
    <property type="project" value="TreeGrafter"/>
</dbReference>
<accession>A0A6I4IXJ9</accession>
<reference evidence="2 3" key="1">
    <citation type="submission" date="2019-12" db="EMBL/GenBank/DDBJ databases">
        <authorList>
            <person name="Huq M.A."/>
        </authorList>
    </citation>
    <scope>NUCLEOTIDE SEQUENCE [LARGE SCALE GENOMIC DNA]</scope>
    <source>
        <strain evidence="2 3">MAH-20</strain>
    </source>
</reference>
<dbReference type="NCBIfam" id="NF006615">
    <property type="entry name" value="PRK09182.1"/>
    <property type="match status" value="1"/>
</dbReference>
<dbReference type="Proteomes" id="UP000441389">
    <property type="component" value="Unassembled WGS sequence"/>
</dbReference>
<dbReference type="EMBL" id="WQMS01000002">
    <property type="protein sequence ID" value="MVO76817.1"/>
    <property type="molecule type" value="Genomic_DNA"/>
</dbReference>
<dbReference type="RefSeq" id="WP_157025756.1">
    <property type="nucleotide sequence ID" value="NZ_WQMS01000002.1"/>
</dbReference>
<dbReference type="SMART" id="SM00479">
    <property type="entry name" value="EXOIII"/>
    <property type="match status" value="1"/>
</dbReference>
<proteinExistence type="predicted"/>
<organism evidence="2 3">
    <name type="scientific">Sphingomonas horti</name>
    <dbReference type="NCBI Taxonomy" id="2682842"/>
    <lineage>
        <taxon>Bacteria</taxon>
        <taxon>Pseudomonadati</taxon>
        <taxon>Pseudomonadota</taxon>
        <taxon>Alphaproteobacteria</taxon>
        <taxon>Sphingomonadales</taxon>
        <taxon>Sphingomonadaceae</taxon>
        <taxon>Sphingomonas</taxon>
    </lineage>
</organism>
<gene>
    <name evidence="2" type="ORF">GON01_02530</name>
</gene>
<dbReference type="GO" id="GO:0003676">
    <property type="term" value="F:nucleic acid binding"/>
    <property type="evidence" value="ECO:0007669"/>
    <property type="project" value="InterPro"/>
</dbReference>
<dbReference type="PANTHER" id="PTHR30231">
    <property type="entry name" value="DNA POLYMERASE III SUBUNIT EPSILON"/>
    <property type="match status" value="1"/>
</dbReference>
<comment type="caution">
    <text evidence="2">The sequence shown here is derived from an EMBL/GenBank/DDBJ whole genome shotgun (WGS) entry which is preliminary data.</text>
</comment>
<dbReference type="GO" id="GO:0005829">
    <property type="term" value="C:cytosol"/>
    <property type="evidence" value="ECO:0007669"/>
    <property type="project" value="TreeGrafter"/>
</dbReference>
<dbReference type="Gene3D" id="3.30.420.10">
    <property type="entry name" value="Ribonuclease H-like superfamily/Ribonuclease H"/>
    <property type="match status" value="1"/>
</dbReference>
<evidence type="ECO:0000313" key="3">
    <source>
        <dbReference type="Proteomes" id="UP000441389"/>
    </source>
</evidence>
<dbReference type="InterPro" id="IPR012337">
    <property type="entry name" value="RNaseH-like_sf"/>
</dbReference>
<evidence type="ECO:0000259" key="1">
    <source>
        <dbReference type="SMART" id="SM00479"/>
    </source>
</evidence>
<name>A0A6I4IXJ9_9SPHN</name>
<feature type="domain" description="Exonuclease" evidence="1">
    <location>
        <begin position="43"/>
        <end position="208"/>
    </location>
</feature>
<dbReference type="PANTHER" id="PTHR30231:SF37">
    <property type="entry name" value="EXODEOXYRIBONUCLEASE 10"/>
    <property type="match status" value="1"/>
</dbReference>
<protein>
    <submittedName>
        <fullName evidence="2">DNA polymerase III subunit epsilon</fullName>
    </submittedName>
</protein>
<dbReference type="AlphaFoldDB" id="A0A6I4IXJ9"/>
<keyword evidence="3" id="KW-1185">Reference proteome</keyword>
<evidence type="ECO:0000313" key="2">
    <source>
        <dbReference type="EMBL" id="MVO76817.1"/>
    </source>
</evidence>
<dbReference type="GO" id="GO:0045004">
    <property type="term" value="P:DNA replication proofreading"/>
    <property type="evidence" value="ECO:0007669"/>
    <property type="project" value="TreeGrafter"/>
</dbReference>
<dbReference type="SUPFAM" id="SSF53098">
    <property type="entry name" value="Ribonuclease H-like"/>
    <property type="match status" value="1"/>
</dbReference>